<dbReference type="AlphaFoldDB" id="A0A1Z4JP72"/>
<protein>
    <submittedName>
        <fullName evidence="1">Uncharacterized protein</fullName>
    </submittedName>
</protein>
<reference evidence="1 2" key="1">
    <citation type="submission" date="2017-06" db="EMBL/GenBank/DDBJ databases">
        <title>Genome sequencing of cyanobaciteial culture collection at National Institute for Environmental Studies (NIES).</title>
        <authorList>
            <person name="Hirose Y."/>
            <person name="Shimura Y."/>
            <person name="Fujisawa T."/>
            <person name="Nakamura Y."/>
            <person name="Kawachi M."/>
        </authorList>
    </citation>
    <scope>NUCLEOTIDE SEQUENCE [LARGE SCALE GENOMIC DNA]</scope>
    <source>
        <strain evidence="1 2">NIES-2135</strain>
    </source>
</reference>
<proteinExistence type="predicted"/>
<name>A0A1Z4JP72_LEPBY</name>
<dbReference type="Proteomes" id="UP000217895">
    <property type="component" value="Chromosome"/>
</dbReference>
<keyword evidence="2" id="KW-1185">Reference proteome</keyword>
<sequence>MSLESRNKQRINQASADRIDKLIQEAEQRNLLPPPSFAVGSQDGKIRVVTVGQGETTVDPITNGGIAKGDRVRNQGGFADAMPHVQTRTQSSPVEPGKVKILCFKDGGLWIGGDRPNPKRIYTIPEGARLDFDLSRIVNKGDGDKWIVTFVLIGNDRTGIVVLQSGVGTLWEIWMDDPRLSSLAGPRPVLWTQTGLWTLFSGSGDDTTFIYAGEVYGSLGESPLNYINGRPDFVDPKAGTAIYTRSIGLDIQVLFWDGATETEVPLLESFPLGAPTFIKDTLYSCLTEGKTATITKISLPSGDTSTRKTKVFPVPSGYTRLDVGFHP</sequence>
<gene>
    <name evidence="1" type="ORF">NIES2135_53260</name>
</gene>
<evidence type="ECO:0000313" key="1">
    <source>
        <dbReference type="EMBL" id="BAY58453.1"/>
    </source>
</evidence>
<dbReference type="EMBL" id="AP018203">
    <property type="protein sequence ID" value="BAY58453.1"/>
    <property type="molecule type" value="Genomic_DNA"/>
</dbReference>
<organism evidence="1 2">
    <name type="scientific">Leptolyngbya boryana NIES-2135</name>
    <dbReference type="NCBI Taxonomy" id="1973484"/>
    <lineage>
        <taxon>Bacteria</taxon>
        <taxon>Bacillati</taxon>
        <taxon>Cyanobacteriota</taxon>
        <taxon>Cyanophyceae</taxon>
        <taxon>Leptolyngbyales</taxon>
        <taxon>Leptolyngbyaceae</taxon>
        <taxon>Leptolyngbya group</taxon>
        <taxon>Leptolyngbya</taxon>
    </lineage>
</organism>
<accession>A0A1Z4JP72</accession>
<evidence type="ECO:0000313" key="2">
    <source>
        <dbReference type="Proteomes" id="UP000217895"/>
    </source>
</evidence>